<keyword evidence="5 9" id="KW-0498">Mitosis</keyword>
<organism evidence="10 11">
    <name type="scientific">Strigamia maritima</name>
    <name type="common">European centipede</name>
    <name type="synonym">Geophilus maritimus</name>
    <dbReference type="NCBI Taxonomy" id="126957"/>
    <lineage>
        <taxon>Eukaryota</taxon>
        <taxon>Metazoa</taxon>
        <taxon>Ecdysozoa</taxon>
        <taxon>Arthropoda</taxon>
        <taxon>Myriapoda</taxon>
        <taxon>Chilopoda</taxon>
        <taxon>Pleurostigmophora</taxon>
        <taxon>Geophilomorpha</taxon>
        <taxon>Linotaeniidae</taxon>
        <taxon>Strigamia</taxon>
    </lineage>
</organism>
<evidence type="ECO:0000313" key="10">
    <source>
        <dbReference type="EnsemblMetazoa" id="SMAR006653-PA"/>
    </source>
</evidence>
<evidence type="ECO:0000256" key="8">
    <source>
        <dbReference type="ARBA" id="ARBA00023328"/>
    </source>
</evidence>
<comment type="subcellular location">
    <subcellularLocation>
        <location evidence="1 9">Chromosome</location>
        <location evidence="1 9">Centromere</location>
        <location evidence="1 9">Kinetochore</location>
    </subcellularLocation>
</comment>
<dbReference type="HOGENOM" id="CLU_475159_0_0_1"/>
<evidence type="ECO:0000313" key="11">
    <source>
        <dbReference type="Proteomes" id="UP000014500"/>
    </source>
</evidence>
<dbReference type="GO" id="GO:0051301">
    <property type="term" value="P:cell division"/>
    <property type="evidence" value="ECO:0007669"/>
    <property type="project" value="UniProtKB-UniRule"/>
</dbReference>
<dbReference type="STRING" id="126957.T1IZH8"/>
<comment type="subunit">
    <text evidence="9">Component of the RZZ complex.</text>
</comment>
<proteinExistence type="inferred from homology"/>
<evidence type="ECO:0000256" key="3">
    <source>
        <dbReference type="ARBA" id="ARBA00022454"/>
    </source>
</evidence>
<keyword evidence="6 9" id="KW-0995">Kinetochore</keyword>
<dbReference type="Gene3D" id="1.20.58.730">
    <property type="match status" value="1"/>
</dbReference>
<evidence type="ECO:0000256" key="7">
    <source>
        <dbReference type="ARBA" id="ARBA00023306"/>
    </source>
</evidence>
<keyword evidence="8 9" id="KW-0137">Centromere</keyword>
<accession>T1IZH8</accession>
<evidence type="ECO:0000256" key="2">
    <source>
        <dbReference type="ARBA" id="ARBA00009062"/>
    </source>
</evidence>
<reference evidence="11" key="1">
    <citation type="submission" date="2011-05" db="EMBL/GenBank/DDBJ databases">
        <authorList>
            <person name="Richards S.R."/>
            <person name="Qu J."/>
            <person name="Jiang H."/>
            <person name="Jhangiani S.N."/>
            <person name="Agravi P."/>
            <person name="Goodspeed R."/>
            <person name="Gross S."/>
            <person name="Mandapat C."/>
            <person name="Jackson L."/>
            <person name="Mathew T."/>
            <person name="Pu L."/>
            <person name="Thornton R."/>
            <person name="Saada N."/>
            <person name="Wilczek-Boney K.B."/>
            <person name="Lee S."/>
            <person name="Kovar C."/>
            <person name="Wu Y."/>
            <person name="Scherer S.E."/>
            <person name="Worley K.C."/>
            <person name="Muzny D.M."/>
            <person name="Gibbs R."/>
        </authorList>
    </citation>
    <scope>NUCLEOTIDE SEQUENCE</scope>
    <source>
        <strain evidence="11">Brora</strain>
    </source>
</reference>
<dbReference type="Proteomes" id="UP000014500">
    <property type="component" value="Unassembled WGS sequence"/>
</dbReference>
<evidence type="ECO:0000256" key="1">
    <source>
        <dbReference type="ARBA" id="ARBA00004629"/>
    </source>
</evidence>
<evidence type="ECO:0000256" key="5">
    <source>
        <dbReference type="ARBA" id="ARBA00022776"/>
    </source>
</evidence>
<comment type="function">
    <text evidence="9">Essential component of the mitotic checkpoint, which prevents cells from prematurely exiting mitosis. Required for the assembly of the dynein-dynactin and MAD1-MAD2 complexes onto kinetochores. Its function related to the spindle assembly machinery is proposed to depend on its association in the mitotic RZZ complex.</text>
</comment>
<reference evidence="10" key="2">
    <citation type="submission" date="2015-02" db="UniProtKB">
        <authorList>
            <consortium name="EnsemblMetazoa"/>
        </authorList>
    </citation>
    <scope>IDENTIFICATION</scope>
</reference>
<keyword evidence="7 9" id="KW-0131">Cell cycle</keyword>
<dbReference type="GO" id="GO:0034501">
    <property type="term" value="P:protein localization to kinetochore"/>
    <property type="evidence" value="ECO:0007669"/>
    <property type="project" value="UniProtKB-UniRule"/>
</dbReference>
<dbReference type="EMBL" id="AFFK01020457">
    <property type="status" value="NOT_ANNOTATED_CDS"/>
    <property type="molecule type" value="Genomic_DNA"/>
</dbReference>
<dbReference type="InterPro" id="IPR018630">
    <property type="entry name" value="Zwilch"/>
</dbReference>
<protein>
    <recommendedName>
        <fullName evidence="9">Protein zwilch</fullName>
    </recommendedName>
</protein>
<dbReference type="AlphaFoldDB" id="T1IZH8"/>
<keyword evidence="11" id="KW-1185">Reference proteome</keyword>
<dbReference type="Pfam" id="PF09817">
    <property type="entry name" value="Zwilch"/>
    <property type="match status" value="1"/>
</dbReference>
<dbReference type="PANTHER" id="PTHR15995">
    <property type="entry name" value="PROTEIN ZWILCH HOMOLOG"/>
    <property type="match status" value="1"/>
</dbReference>
<sequence>MALTNFRTHYSGNLDMAFDGLETVINRLSTLPAGIKTIPEIYEDFCLLVEEDISFLDTLFHIPSRIILVQSRQVDFSSEALGEDEDGVDKYRSNERLDLTGSPLKDNYKDDDFEITEVVSKSTAGYKPVSLKNARCLLSWYNRYCGSESILPIGIVCDGVRENIIYFGCTFGNRELNWKIVTINPSNEKSKNSLENLKSKHSTGLKNKKIDEIEVTSSYELTGSPLECELDKKTNLILVNLKWNNCETIFELPPSNALCSLMMKVNPNRPDSILHSNYEELKILEMLLGSIESQVHDDATEDSVIINVKNKLLSLFQELKRTSIIGLRKKATSQDRETVLPFSTRQRELDITDQLWTILKDFYHMPQLILQCMEIVKNQWKLIQHVLFKDNTTKLVKLFSGATPTCVLTEKLCLEFLFDIGIKKVQRDYINFIIGSELATKDLMDNFLHPTNSVEYDVINELKQLHYAVDLISVCAITFTLSAQRLRLLTRHILTEMQTKSQDDVIEYQISTHLVLPLIRSENFDKWQVRLSSDENSYKKVTTYQISRSWPNWIESSEGYCHVVCEEMWARNIV</sequence>
<name>T1IZH8_STRMM</name>
<evidence type="ECO:0000256" key="6">
    <source>
        <dbReference type="ARBA" id="ARBA00022838"/>
    </source>
</evidence>
<keyword evidence="4 9" id="KW-0132">Cell division</keyword>
<dbReference type="GO" id="GO:1990423">
    <property type="term" value="C:RZZ complex"/>
    <property type="evidence" value="ECO:0007669"/>
    <property type="project" value="UniProtKB-UniRule"/>
</dbReference>
<evidence type="ECO:0000256" key="4">
    <source>
        <dbReference type="ARBA" id="ARBA00022618"/>
    </source>
</evidence>
<dbReference type="eggNOG" id="KOG4803">
    <property type="taxonomic scope" value="Eukaryota"/>
</dbReference>
<dbReference type="PANTHER" id="PTHR15995:SF1">
    <property type="entry name" value="PROTEIN ZWILCH HOMOLOG"/>
    <property type="match status" value="1"/>
</dbReference>
<dbReference type="GO" id="GO:0007094">
    <property type="term" value="P:mitotic spindle assembly checkpoint signaling"/>
    <property type="evidence" value="ECO:0007669"/>
    <property type="project" value="UniProtKB-UniRule"/>
</dbReference>
<dbReference type="EnsemblMetazoa" id="SMAR006653-RA">
    <property type="protein sequence ID" value="SMAR006653-PA"/>
    <property type="gene ID" value="SMAR006653"/>
</dbReference>
<comment type="similarity">
    <text evidence="2 9">Belongs to the ZWILCH family.</text>
</comment>
<keyword evidence="3 9" id="KW-0158">Chromosome</keyword>
<dbReference type="PhylomeDB" id="T1IZH8"/>
<dbReference type="Gene3D" id="2.20.25.230">
    <property type="match status" value="1"/>
</dbReference>
<evidence type="ECO:0000256" key="9">
    <source>
        <dbReference type="RuleBase" id="RU369076"/>
    </source>
</evidence>